<dbReference type="InterPro" id="IPR016181">
    <property type="entry name" value="Acyl_CoA_acyltransferase"/>
</dbReference>
<dbReference type="SUPFAM" id="SSF55729">
    <property type="entry name" value="Acyl-CoA N-acyltransferases (Nat)"/>
    <property type="match status" value="1"/>
</dbReference>
<dbReference type="RefSeq" id="WP_147847841.1">
    <property type="nucleotide sequence ID" value="NZ_VDUZ01000016.1"/>
</dbReference>
<evidence type="ECO:0000313" key="2">
    <source>
        <dbReference type="EMBL" id="TXL74800.1"/>
    </source>
</evidence>
<feature type="domain" description="N-acetyltransferase" evidence="1">
    <location>
        <begin position="141"/>
        <end position="272"/>
    </location>
</feature>
<dbReference type="PROSITE" id="PS51186">
    <property type="entry name" value="GNAT"/>
    <property type="match status" value="2"/>
</dbReference>
<gene>
    <name evidence="2" type="ORF">FHP25_15405</name>
</gene>
<feature type="domain" description="N-acetyltransferase" evidence="1">
    <location>
        <begin position="5"/>
        <end position="137"/>
    </location>
</feature>
<dbReference type="PANTHER" id="PTHR47237:SF1">
    <property type="entry name" value="SLL0310 PROTEIN"/>
    <property type="match status" value="1"/>
</dbReference>
<name>A0A5C8PME7_9HYPH</name>
<protein>
    <submittedName>
        <fullName evidence="2">GNAT family N-acetyltransferase</fullName>
    </submittedName>
</protein>
<accession>A0A5C8PME7</accession>
<dbReference type="Pfam" id="PF18014">
    <property type="entry name" value="Acetyltransf_18"/>
    <property type="match status" value="1"/>
</dbReference>
<proteinExistence type="predicted"/>
<dbReference type="InterPro" id="IPR041496">
    <property type="entry name" value="YitH/HolE_GNAT"/>
</dbReference>
<evidence type="ECO:0000313" key="3">
    <source>
        <dbReference type="Proteomes" id="UP000321638"/>
    </source>
</evidence>
<keyword evidence="2" id="KW-0808">Transferase</keyword>
<dbReference type="Gene3D" id="3.40.630.30">
    <property type="match status" value="1"/>
</dbReference>
<dbReference type="GO" id="GO:0016747">
    <property type="term" value="F:acyltransferase activity, transferring groups other than amino-acyl groups"/>
    <property type="evidence" value="ECO:0007669"/>
    <property type="project" value="InterPro"/>
</dbReference>
<comment type="caution">
    <text evidence="2">The sequence shown here is derived from an EMBL/GenBank/DDBJ whole genome shotgun (WGS) entry which is preliminary data.</text>
</comment>
<dbReference type="OrthoDB" id="20916at2"/>
<keyword evidence="3" id="KW-1185">Reference proteome</keyword>
<dbReference type="EMBL" id="VDUZ01000016">
    <property type="protein sequence ID" value="TXL74800.1"/>
    <property type="molecule type" value="Genomic_DNA"/>
</dbReference>
<dbReference type="AlphaFoldDB" id="A0A5C8PME7"/>
<dbReference type="InterPro" id="IPR000182">
    <property type="entry name" value="GNAT_dom"/>
</dbReference>
<evidence type="ECO:0000259" key="1">
    <source>
        <dbReference type="PROSITE" id="PS51186"/>
    </source>
</evidence>
<dbReference type="Proteomes" id="UP000321638">
    <property type="component" value="Unassembled WGS sequence"/>
</dbReference>
<dbReference type="InterPro" id="IPR052729">
    <property type="entry name" value="Acyl/Acetyltrans_Enzymes"/>
</dbReference>
<dbReference type="PANTHER" id="PTHR47237">
    <property type="entry name" value="SLL0310 PROTEIN"/>
    <property type="match status" value="1"/>
</dbReference>
<organism evidence="2 3">
    <name type="scientific">Vineibacter terrae</name>
    <dbReference type="NCBI Taxonomy" id="2586908"/>
    <lineage>
        <taxon>Bacteria</taxon>
        <taxon>Pseudomonadati</taxon>
        <taxon>Pseudomonadota</taxon>
        <taxon>Alphaproteobacteria</taxon>
        <taxon>Hyphomicrobiales</taxon>
        <taxon>Vineibacter</taxon>
    </lineage>
</organism>
<sequence length="283" mass="29872">MTDRFVVRSMSRAELDLAIDWAAAEGWNPGLADAPAFHAADPGGFLVGLRDGVPGACISVVRYGTDFGFLGFYIAHPSARGQGCGIRVWDAGMARLSGRLVGLDGVPAQQDNYRKSGFTLAWRNIRFEGTPPGRAAPPAGIVLADAASLPFEPLAAFDRQFFPAPRDAFLSLWLALPGHRARVALRDGTLAGLAVARPCRRGTKIGPLYAADTGIAAALLGDLSAALSEGPIVLDVPESNPAAVRMAESFGFKAAFETARMYTAAVPVIDLRNLFGVTTFELG</sequence>
<reference evidence="2 3" key="1">
    <citation type="submission" date="2019-06" db="EMBL/GenBank/DDBJ databases">
        <title>New taxonomy in bacterial strain CC-CFT640, isolated from vineyard.</title>
        <authorList>
            <person name="Lin S.-Y."/>
            <person name="Tsai C.-F."/>
            <person name="Young C.-C."/>
        </authorList>
    </citation>
    <scope>NUCLEOTIDE SEQUENCE [LARGE SCALE GENOMIC DNA]</scope>
    <source>
        <strain evidence="2 3">CC-CFT640</strain>
    </source>
</reference>
<dbReference type="Gene3D" id="3.40.630.90">
    <property type="match status" value="1"/>
</dbReference>